<dbReference type="EMBL" id="PYOZ01000017">
    <property type="protein sequence ID" value="PSX43416.1"/>
    <property type="molecule type" value="Genomic_DNA"/>
</dbReference>
<sequence length="80" mass="9271">MLFRLNLTLISNLIPQEKPFHKNVTASQVYIVNLTSAFLKRNNEKIGIVYGQCYFNLKIIFYANNIIMLMKLANFISKSV</sequence>
<proteinExistence type="predicted"/>
<gene>
    <name evidence="1" type="ORF">C0W53_19230</name>
</gene>
<name>A0AAX0YRR4_9GAMM</name>
<evidence type="ECO:0000313" key="1">
    <source>
        <dbReference type="EMBL" id="PSX43416.1"/>
    </source>
</evidence>
<reference evidence="1 2" key="1">
    <citation type="submission" date="2018-01" db="EMBL/GenBank/DDBJ databases">
        <title>Whole genome sequencing of Histamine producing bacteria.</title>
        <authorList>
            <person name="Butler K."/>
        </authorList>
    </citation>
    <scope>NUCLEOTIDE SEQUENCE [LARGE SCALE GENOMIC DNA]</scope>
    <source>
        <strain evidence="1 2">A1-4</strain>
    </source>
</reference>
<comment type="caution">
    <text evidence="1">The sequence shown here is derived from an EMBL/GenBank/DDBJ whole genome shotgun (WGS) entry which is preliminary data.</text>
</comment>
<accession>A0AAX0YRR4</accession>
<evidence type="ECO:0000313" key="2">
    <source>
        <dbReference type="Proteomes" id="UP000240728"/>
    </source>
</evidence>
<protein>
    <submittedName>
        <fullName evidence="1">Uncharacterized protein</fullName>
    </submittedName>
</protein>
<dbReference type="AlphaFoldDB" id="A0AAX0YRR4"/>
<keyword evidence="2" id="KW-1185">Reference proteome</keyword>
<organism evidence="1 2">
    <name type="scientific">Photobacterium kishitanii</name>
    <dbReference type="NCBI Taxonomy" id="318456"/>
    <lineage>
        <taxon>Bacteria</taxon>
        <taxon>Pseudomonadati</taxon>
        <taxon>Pseudomonadota</taxon>
        <taxon>Gammaproteobacteria</taxon>
        <taxon>Vibrionales</taxon>
        <taxon>Vibrionaceae</taxon>
        <taxon>Photobacterium</taxon>
    </lineage>
</organism>
<dbReference type="Proteomes" id="UP000240728">
    <property type="component" value="Unassembled WGS sequence"/>
</dbReference>